<accession>A0ABQ1PJL9</accession>
<keyword evidence="3" id="KW-0677">Repeat</keyword>
<dbReference type="SMART" id="SM01266">
    <property type="entry name" value="Mac"/>
    <property type="match status" value="1"/>
</dbReference>
<dbReference type="InterPro" id="IPR001451">
    <property type="entry name" value="Hexapep"/>
</dbReference>
<feature type="domain" description="Maltose/galactoside acetyltransferase" evidence="4">
    <location>
        <begin position="5"/>
        <end position="59"/>
    </location>
</feature>
<dbReference type="PROSITE" id="PS00101">
    <property type="entry name" value="HEXAPEP_TRANSFERASES"/>
    <property type="match status" value="1"/>
</dbReference>
<dbReference type="SUPFAM" id="SSF51161">
    <property type="entry name" value="Trimeric LpxA-like enzymes"/>
    <property type="match status" value="1"/>
</dbReference>
<dbReference type="EMBL" id="BMIN01000001">
    <property type="protein sequence ID" value="GGC98351.1"/>
    <property type="molecule type" value="Genomic_DNA"/>
</dbReference>
<dbReference type="InterPro" id="IPR018357">
    <property type="entry name" value="Hexapep_transf_CS"/>
</dbReference>
<dbReference type="InterPro" id="IPR051159">
    <property type="entry name" value="Hexapeptide_acetyltransf"/>
</dbReference>
<dbReference type="Pfam" id="PF12464">
    <property type="entry name" value="Mac"/>
    <property type="match status" value="1"/>
</dbReference>
<dbReference type="Proteomes" id="UP000642571">
    <property type="component" value="Unassembled WGS sequence"/>
</dbReference>
<name>A0ABQ1PJL9_9BACI</name>
<gene>
    <name evidence="5" type="ORF">GCM10011389_01860</name>
</gene>
<dbReference type="PANTHER" id="PTHR23416">
    <property type="entry name" value="SIALIC ACID SYNTHASE-RELATED"/>
    <property type="match status" value="1"/>
</dbReference>
<sequence>MNSEKRKMLAGDLYDASDEELVKDRLNARELTRLFNQSTETESTRRTDILKALFGSTGDNLAIEPTFRCDYGYNIHVGEDFYANFDCIILDVCPVTIGDQCLLAPGVRILTATHPIDPETRSSGLEYGKPVTIKDHVWIGANAIINPGVTIGHNVIIGSGAVVTKDVPDNVIVGGNPARIIKKVEFNTNA</sequence>
<evidence type="ECO:0000313" key="6">
    <source>
        <dbReference type="Proteomes" id="UP000642571"/>
    </source>
</evidence>
<comment type="caution">
    <text evidence="5">The sequence shown here is derived from an EMBL/GenBank/DDBJ whole genome shotgun (WGS) entry which is preliminary data.</text>
</comment>
<evidence type="ECO:0000256" key="2">
    <source>
        <dbReference type="ARBA" id="ARBA00022679"/>
    </source>
</evidence>
<proteinExistence type="inferred from homology"/>
<organism evidence="5 6">
    <name type="scientific">Pontibacillus salipaludis</name>
    <dbReference type="NCBI Taxonomy" id="1697394"/>
    <lineage>
        <taxon>Bacteria</taxon>
        <taxon>Bacillati</taxon>
        <taxon>Bacillota</taxon>
        <taxon>Bacilli</taxon>
        <taxon>Bacillales</taxon>
        <taxon>Bacillaceae</taxon>
        <taxon>Pontibacillus</taxon>
    </lineage>
</organism>
<dbReference type="Gene3D" id="2.160.10.10">
    <property type="entry name" value="Hexapeptide repeat proteins"/>
    <property type="match status" value="1"/>
</dbReference>
<protein>
    <submittedName>
        <fullName evidence="5">Maltose O-acetyltransferase</fullName>
    </submittedName>
</protein>
<evidence type="ECO:0000259" key="4">
    <source>
        <dbReference type="SMART" id="SM01266"/>
    </source>
</evidence>
<reference evidence="6" key="1">
    <citation type="journal article" date="2019" name="Int. J. Syst. Evol. Microbiol.">
        <title>The Global Catalogue of Microorganisms (GCM) 10K type strain sequencing project: providing services to taxonomists for standard genome sequencing and annotation.</title>
        <authorList>
            <consortium name="The Broad Institute Genomics Platform"/>
            <consortium name="The Broad Institute Genome Sequencing Center for Infectious Disease"/>
            <person name="Wu L."/>
            <person name="Ma J."/>
        </authorList>
    </citation>
    <scope>NUCLEOTIDE SEQUENCE [LARGE SCALE GENOMIC DNA]</scope>
    <source>
        <strain evidence="6">CGMCC 1.15353</strain>
    </source>
</reference>
<dbReference type="RefSeq" id="WP_188650031.1">
    <property type="nucleotide sequence ID" value="NZ_BMIN01000001.1"/>
</dbReference>
<comment type="similarity">
    <text evidence="1">Belongs to the transferase hexapeptide repeat family.</text>
</comment>
<keyword evidence="2" id="KW-0808">Transferase</keyword>
<dbReference type="PANTHER" id="PTHR23416:SF23">
    <property type="entry name" value="ACETYLTRANSFERASE C18B11.09C-RELATED"/>
    <property type="match status" value="1"/>
</dbReference>
<dbReference type="Pfam" id="PF00132">
    <property type="entry name" value="Hexapep"/>
    <property type="match status" value="1"/>
</dbReference>
<evidence type="ECO:0000256" key="1">
    <source>
        <dbReference type="ARBA" id="ARBA00007274"/>
    </source>
</evidence>
<dbReference type="InterPro" id="IPR011004">
    <property type="entry name" value="Trimer_LpxA-like_sf"/>
</dbReference>
<dbReference type="CDD" id="cd03357">
    <property type="entry name" value="LbH_MAT_GAT"/>
    <property type="match status" value="1"/>
</dbReference>
<dbReference type="InterPro" id="IPR024688">
    <property type="entry name" value="Mac_dom"/>
</dbReference>
<evidence type="ECO:0000313" key="5">
    <source>
        <dbReference type="EMBL" id="GGC98351.1"/>
    </source>
</evidence>
<keyword evidence="6" id="KW-1185">Reference proteome</keyword>
<evidence type="ECO:0000256" key="3">
    <source>
        <dbReference type="ARBA" id="ARBA00022737"/>
    </source>
</evidence>